<keyword evidence="3" id="KW-1185">Reference proteome</keyword>
<evidence type="ECO:0000313" key="3">
    <source>
        <dbReference type="Proteomes" id="UP000016426"/>
    </source>
</evidence>
<gene>
    <name evidence="2" type="ORF">O166_14570</name>
</gene>
<dbReference type="EMBL" id="AVPH01000276">
    <property type="protein sequence ID" value="ERE00408.1"/>
    <property type="molecule type" value="Genomic_DNA"/>
</dbReference>
<keyword evidence="1" id="KW-0732">Signal</keyword>
<feature type="signal peptide" evidence="1">
    <location>
        <begin position="1"/>
        <end position="28"/>
    </location>
</feature>
<dbReference type="Proteomes" id="UP000016426">
    <property type="component" value="Unassembled WGS sequence"/>
</dbReference>
<reference evidence="2 3" key="1">
    <citation type="journal article" date="2013" name="Genome Announc.">
        <title>Genome Sequence of the Pigment-Producing Bacterium Pseudogulbenkiania ferrooxidans, Isolated from Loktak Lake.</title>
        <authorList>
            <person name="Puranik S."/>
            <person name="Talkal R."/>
            <person name="Qureshi A."/>
            <person name="Khardenavis A."/>
            <person name="Kapley A."/>
            <person name="Purohit H.J."/>
        </authorList>
    </citation>
    <scope>NUCLEOTIDE SEQUENCE [LARGE SCALE GENOMIC DNA]</scope>
    <source>
        <strain evidence="2 3">EGD-HP2</strain>
    </source>
</reference>
<proteinExistence type="predicted"/>
<name>A0ABP2XHM3_9NEIS</name>
<evidence type="ECO:0000313" key="2">
    <source>
        <dbReference type="EMBL" id="ERE00408.1"/>
    </source>
</evidence>
<protein>
    <submittedName>
        <fullName evidence="2">Uncharacterized protein</fullName>
    </submittedName>
</protein>
<feature type="chain" id="PRO_5046576028" evidence="1">
    <location>
        <begin position="29"/>
        <end position="208"/>
    </location>
</feature>
<comment type="caution">
    <text evidence="2">The sequence shown here is derived from an EMBL/GenBank/DDBJ whole genome shotgun (WGS) entry which is preliminary data.</text>
</comment>
<organism evidence="2 3">
    <name type="scientific">Pseudogulbenkiania ferrooxidans EGD-HP2</name>
    <dbReference type="NCBI Taxonomy" id="1388764"/>
    <lineage>
        <taxon>Bacteria</taxon>
        <taxon>Pseudomonadati</taxon>
        <taxon>Pseudomonadota</taxon>
        <taxon>Betaproteobacteria</taxon>
        <taxon>Neisseriales</taxon>
        <taxon>Chromobacteriaceae</taxon>
        <taxon>Pseudogulbenkiania</taxon>
    </lineage>
</organism>
<accession>A0ABP2XHM3</accession>
<evidence type="ECO:0000256" key="1">
    <source>
        <dbReference type="SAM" id="SignalP"/>
    </source>
</evidence>
<sequence>MSAQASASIMKKTIALFCLCLLSPFSFADEQACLGDLAGTFQSAIGHSAPESVLTVKHGQDGWAFSLPESAEDNKDSLFRYHFDRAKALQASSITGDSLQYVGYTMLAPFLEKNIKLDKIQIECGLAVDGMFLIRMDLTQADSRLLKNIAMLSSAMAGNKPGINISDSQVEKLQGTQYFAGESLQLDGVINTITPFLAQKSTDAGQAH</sequence>